<dbReference type="AlphaFoldDB" id="A0A2N1JAZ1"/>
<evidence type="ECO:0000256" key="2">
    <source>
        <dbReference type="ARBA" id="ARBA00004718"/>
    </source>
</evidence>
<evidence type="ECO:0000256" key="4">
    <source>
        <dbReference type="ARBA" id="ARBA00022679"/>
    </source>
</evidence>
<dbReference type="UniPathway" id="UPA00886"/>
<evidence type="ECO:0000256" key="8">
    <source>
        <dbReference type="ARBA" id="ARBA00022833"/>
    </source>
</evidence>
<keyword evidence="9" id="KW-0539">Nucleus</keyword>
<proteinExistence type="inferred from homology"/>
<evidence type="ECO:0000256" key="9">
    <source>
        <dbReference type="ARBA" id="ARBA00023242"/>
    </source>
</evidence>
<evidence type="ECO:0000256" key="6">
    <source>
        <dbReference type="ARBA" id="ARBA00022771"/>
    </source>
</evidence>
<dbReference type="Gene3D" id="3.30.40.10">
    <property type="entry name" value="Zinc/RING finger domain, C3HC4 (zinc finger)"/>
    <property type="match status" value="1"/>
</dbReference>
<evidence type="ECO:0000313" key="12">
    <source>
        <dbReference type="Proteomes" id="UP000232875"/>
    </source>
</evidence>
<accession>A0A2N1JAZ1</accession>
<name>A0A2N1JAZ1_9BASI</name>
<evidence type="ECO:0000259" key="10">
    <source>
        <dbReference type="Pfam" id="PF11789"/>
    </source>
</evidence>
<dbReference type="OrthoDB" id="26899at2759"/>
<evidence type="ECO:0000313" key="11">
    <source>
        <dbReference type="EMBL" id="PKI83715.1"/>
    </source>
</evidence>
<comment type="pathway">
    <text evidence="2">Protein modification; protein sumoylation.</text>
</comment>
<dbReference type="GO" id="GO:0000724">
    <property type="term" value="P:double-strand break repair via homologous recombination"/>
    <property type="evidence" value="ECO:0007669"/>
    <property type="project" value="InterPro"/>
</dbReference>
<dbReference type="PANTHER" id="PTHR21330:SF1">
    <property type="entry name" value="E3 SUMO-PROTEIN LIGASE NSE2"/>
    <property type="match status" value="1"/>
</dbReference>
<dbReference type="EMBL" id="KZ454991">
    <property type="protein sequence ID" value="PKI83715.1"/>
    <property type="molecule type" value="Genomic_DNA"/>
</dbReference>
<evidence type="ECO:0000256" key="7">
    <source>
        <dbReference type="ARBA" id="ARBA00022786"/>
    </source>
</evidence>
<keyword evidence="12" id="KW-1185">Reference proteome</keyword>
<dbReference type="CDD" id="cd16651">
    <property type="entry name" value="SPL-RING_NSE2"/>
    <property type="match status" value="1"/>
</dbReference>
<organism evidence="11 12">
    <name type="scientific">Malassezia vespertilionis</name>
    <dbReference type="NCBI Taxonomy" id="2020962"/>
    <lineage>
        <taxon>Eukaryota</taxon>
        <taxon>Fungi</taxon>
        <taxon>Dikarya</taxon>
        <taxon>Basidiomycota</taxon>
        <taxon>Ustilaginomycotina</taxon>
        <taxon>Malasseziomycetes</taxon>
        <taxon>Malasseziales</taxon>
        <taxon>Malasseziaceae</taxon>
        <taxon>Malassezia</taxon>
    </lineage>
</organism>
<comment type="similarity">
    <text evidence="3">Belongs to the NSE2 family.</text>
</comment>
<dbReference type="InterPro" id="IPR013083">
    <property type="entry name" value="Znf_RING/FYVE/PHD"/>
</dbReference>
<keyword evidence="5" id="KW-0479">Metal-binding</keyword>
<protein>
    <recommendedName>
        <fullName evidence="10">SP-RING-type domain-containing protein</fullName>
    </recommendedName>
</protein>
<dbReference type="GO" id="GO:0030915">
    <property type="term" value="C:Smc5-Smc6 complex"/>
    <property type="evidence" value="ECO:0007669"/>
    <property type="project" value="InterPro"/>
</dbReference>
<dbReference type="GO" id="GO:0008270">
    <property type="term" value="F:zinc ion binding"/>
    <property type="evidence" value="ECO:0007669"/>
    <property type="project" value="UniProtKB-KW"/>
</dbReference>
<dbReference type="InterPro" id="IPR026846">
    <property type="entry name" value="Nse2(Mms21)"/>
</dbReference>
<evidence type="ECO:0000256" key="3">
    <source>
        <dbReference type="ARBA" id="ARBA00008212"/>
    </source>
</evidence>
<keyword evidence="4" id="KW-0808">Transferase</keyword>
<feature type="domain" description="SP-RING-type" evidence="10">
    <location>
        <begin position="160"/>
        <end position="225"/>
    </location>
</feature>
<gene>
    <name evidence="11" type="ORF">MVES_002555</name>
</gene>
<dbReference type="GO" id="GO:0016925">
    <property type="term" value="P:protein sumoylation"/>
    <property type="evidence" value="ECO:0007669"/>
    <property type="project" value="UniProtKB-UniPathway"/>
</dbReference>
<reference evidence="11 12" key="1">
    <citation type="submission" date="2017-10" db="EMBL/GenBank/DDBJ databases">
        <title>A novel species of cold-tolerant Malassezia isolated from bats.</title>
        <authorList>
            <person name="Lorch J.M."/>
            <person name="Palmer J.M."/>
            <person name="Vanderwolf K.J."/>
            <person name="Schmidt K.Z."/>
            <person name="Verant M.L."/>
            <person name="Weller T.J."/>
            <person name="Blehert D.S."/>
        </authorList>
    </citation>
    <scope>NUCLEOTIDE SEQUENCE [LARGE SCALE GENOMIC DNA]</scope>
    <source>
        <strain evidence="11 12">NWHC:44797-103</strain>
    </source>
</reference>
<dbReference type="GO" id="GO:0005634">
    <property type="term" value="C:nucleus"/>
    <property type="evidence" value="ECO:0007669"/>
    <property type="project" value="UniProtKB-SubCell"/>
</dbReference>
<comment type="subcellular location">
    <subcellularLocation>
        <location evidence="1">Nucleus</location>
    </subcellularLocation>
</comment>
<dbReference type="GO" id="GO:0061665">
    <property type="term" value="F:SUMO ligase activity"/>
    <property type="evidence" value="ECO:0007669"/>
    <property type="project" value="TreeGrafter"/>
</dbReference>
<keyword evidence="8" id="KW-0862">Zinc</keyword>
<dbReference type="PANTHER" id="PTHR21330">
    <property type="entry name" value="E3 SUMO-PROTEIN LIGASE NSE2"/>
    <property type="match status" value="1"/>
</dbReference>
<keyword evidence="7" id="KW-0833">Ubl conjugation pathway</keyword>
<dbReference type="InterPro" id="IPR004181">
    <property type="entry name" value="Znf_MIZ"/>
</dbReference>
<keyword evidence="6" id="KW-0863">Zinc-finger</keyword>
<dbReference type="STRING" id="2020962.A0A2N1JAZ1"/>
<dbReference type="Proteomes" id="UP000232875">
    <property type="component" value="Unassembled WGS sequence"/>
</dbReference>
<evidence type="ECO:0000256" key="1">
    <source>
        <dbReference type="ARBA" id="ARBA00004123"/>
    </source>
</evidence>
<dbReference type="Pfam" id="PF11789">
    <property type="entry name" value="zf-Nse"/>
    <property type="match status" value="1"/>
</dbReference>
<sequence>MATAIDAGLAPSVRQLAAEYGAAKKQIEAALAFFPDAAAELEEFASSHTKQLDAGCRALIDMLREAEQRTERLMAIQDCAAIVDEYKQGTQQALDAYMAKTARQRYAKEPHYTEFHSRVWEVHGEGAMPPLIDLIPAGTFFSGAHVEPGDACDGEASDGEDIVMGGTMQQFRCPLTASLLVDAMQRYVAHMLTVSTVCPHAYSRAAVLEYLGTSASAKCPAASCAATITKRTLRDAPSLQRRVDRHERIVARRGPQDAVAAVLE</sequence>
<evidence type="ECO:0000256" key="5">
    <source>
        <dbReference type="ARBA" id="ARBA00022723"/>
    </source>
</evidence>